<evidence type="ECO:0000313" key="1">
    <source>
        <dbReference type="EMBL" id="JAD33439.1"/>
    </source>
</evidence>
<protein>
    <submittedName>
        <fullName evidence="1">Uncharacterized protein</fullName>
    </submittedName>
</protein>
<dbReference type="AlphaFoldDB" id="A0A0A8Z214"/>
<reference evidence="1" key="2">
    <citation type="journal article" date="2015" name="Data Brief">
        <title>Shoot transcriptome of the giant reed, Arundo donax.</title>
        <authorList>
            <person name="Barrero R.A."/>
            <person name="Guerrero F.D."/>
            <person name="Moolhuijzen P."/>
            <person name="Goolsby J.A."/>
            <person name="Tidwell J."/>
            <person name="Bellgard S.E."/>
            <person name="Bellgard M.I."/>
        </authorList>
    </citation>
    <scope>NUCLEOTIDE SEQUENCE</scope>
    <source>
        <tissue evidence="1">Shoot tissue taken approximately 20 cm above the soil surface</tissue>
    </source>
</reference>
<proteinExistence type="predicted"/>
<dbReference type="EMBL" id="GBRH01264456">
    <property type="protein sequence ID" value="JAD33439.1"/>
    <property type="molecule type" value="Transcribed_RNA"/>
</dbReference>
<name>A0A0A8Z214_ARUDO</name>
<reference evidence="1" key="1">
    <citation type="submission" date="2014-09" db="EMBL/GenBank/DDBJ databases">
        <authorList>
            <person name="Magalhaes I.L.F."/>
            <person name="Oliveira U."/>
            <person name="Santos F.R."/>
            <person name="Vidigal T.H.D.A."/>
            <person name="Brescovit A.D."/>
            <person name="Santos A.J."/>
        </authorList>
    </citation>
    <scope>NUCLEOTIDE SEQUENCE</scope>
    <source>
        <tissue evidence="1">Shoot tissue taken approximately 20 cm above the soil surface</tissue>
    </source>
</reference>
<accession>A0A0A8Z214</accession>
<sequence length="84" mass="9495">MTSISTVIFVGLVLFSSRGRREKECLVFLGRMRLWLSGRCRKPEMLQKVGTHDLLCSTHFLAYLTTTNPIVCHRLAAVPLLFAS</sequence>
<organism evidence="1">
    <name type="scientific">Arundo donax</name>
    <name type="common">Giant reed</name>
    <name type="synonym">Donax arundinaceus</name>
    <dbReference type="NCBI Taxonomy" id="35708"/>
    <lineage>
        <taxon>Eukaryota</taxon>
        <taxon>Viridiplantae</taxon>
        <taxon>Streptophyta</taxon>
        <taxon>Embryophyta</taxon>
        <taxon>Tracheophyta</taxon>
        <taxon>Spermatophyta</taxon>
        <taxon>Magnoliopsida</taxon>
        <taxon>Liliopsida</taxon>
        <taxon>Poales</taxon>
        <taxon>Poaceae</taxon>
        <taxon>PACMAD clade</taxon>
        <taxon>Arundinoideae</taxon>
        <taxon>Arundineae</taxon>
        <taxon>Arundo</taxon>
    </lineage>
</organism>